<name>A0A812W885_SYMPI</name>
<proteinExistence type="predicted"/>
<evidence type="ECO:0000313" key="2">
    <source>
        <dbReference type="Proteomes" id="UP000649617"/>
    </source>
</evidence>
<dbReference type="Proteomes" id="UP000649617">
    <property type="component" value="Unassembled WGS sequence"/>
</dbReference>
<gene>
    <name evidence="1" type="ORF">SPIL2461_LOCUS17909</name>
</gene>
<dbReference type="EMBL" id="CAJNIZ010043456">
    <property type="protein sequence ID" value="CAE7660654.1"/>
    <property type="molecule type" value="Genomic_DNA"/>
</dbReference>
<accession>A0A812W885</accession>
<organism evidence="1 2">
    <name type="scientific">Symbiodinium pilosum</name>
    <name type="common">Dinoflagellate</name>
    <dbReference type="NCBI Taxonomy" id="2952"/>
    <lineage>
        <taxon>Eukaryota</taxon>
        <taxon>Sar</taxon>
        <taxon>Alveolata</taxon>
        <taxon>Dinophyceae</taxon>
        <taxon>Suessiales</taxon>
        <taxon>Symbiodiniaceae</taxon>
        <taxon>Symbiodinium</taxon>
    </lineage>
</organism>
<comment type="caution">
    <text evidence="1">The sequence shown here is derived from an EMBL/GenBank/DDBJ whole genome shotgun (WGS) entry which is preliminary data.</text>
</comment>
<evidence type="ECO:0000313" key="1">
    <source>
        <dbReference type="EMBL" id="CAE7660654.1"/>
    </source>
</evidence>
<reference evidence="1" key="1">
    <citation type="submission" date="2021-02" db="EMBL/GenBank/DDBJ databases">
        <authorList>
            <person name="Dougan E. K."/>
            <person name="Rhodes N."/>
            <person name="Thang M."/>
            <person name="Chan C."/>
        </authorList>
    </citation>
    <scope>NUCLEOTIDE SEQUENCE</scope>
</reference>
<sequence>RWFRGVLGRSTVRRQLVGGPSAIEGRGIPACQRLRLRCRSARWFAGVVGR</sequence>
<keyword evidence="2" id="KW-1185">Reference proteome</keyword>
<dbReference type="AlphaFoldDB" id="A0A812W885"/>
<protein>
    <submittedName>
        <fullName evidence="1">Uncharacterized protein</fullName>
    </submittedName>
</protein>
<feature type="non-terminal residue" evidence="1">
    <location>
        <position position="50"/>
    </location>
</feature>